<dbReference type="RefSeq" id="WP_051482152.1">
    <property type="nucleotide sequence ID" value="NZ_CP007264.1"/>
</dbReference>
<dbReference type="InterPro" id="IPR002716">
    <property type="entry name" value="PIN_dom"/>
</dbReference>
<dbReference type="PANTHER" id="PTHR39677">
    <property type="entry name" value="RIBONUCLEASE VAPC6"/>
    <property type="match status" value="1"/>
</dbReference>
<evidence type="ECO:0000259" key="1">
    <source>
        <dbReference type="SMART" id="SM00670"/>
    </source>
</evidence>
<dbReference type="Pfam" id="PF01850">
    <property type="entry name" value="PIN"/>
    <property type="match status" value="1"/>
</dbReference>
<dbReference type="HOGENOM" id="CLU_134210_1_1_2"/>
<name>W8P058_9EURY</name>
<gene>
    <name evidence="2" type="ORF">BD01_0486</name>
</gene>
<dbReference type="KEGG" id="tnu:BD01_0486"/>
<proteinExistence type="predicted"/>
<evidence type="ECO:0000313" key="2">
    <source>
        <dbReference type="EMBL" id="AHL22111.1"/>
    </source>
</evidence>
<dbReference type="SMART" id="SM00670">
    <property type="entry name" value="PINc"/>
    <property type="match status" value="1"/>
</dbReference>
<organism evidence="2 3">
    <name type="scientific">Thermococcus nautili</name>
    <dbReference type="NCBI Taxonomy" id="195522"/>
    <lineage>
        <taxon>Archaea</taxon>
        <taxon>Methanobacteriati</taxon>
        <taxon>Methanobacteriota</taxon>
        <taxon>Thermococci</taxon>
        <taxon>Thermococcales</taxon>
        <taxon>Thermococcaceae</taxon>
        <taxon>Thermococcus</taxon>
    </lineage>
</organism>
<dbReference type="CDD" id="cd18677">
    <property type="entry name" value="PIN_MjVapC2-VapC6_like"/>
    <property type="match status" value="1"/>
</dbReference>
<dbReference type="PANTHER" id="PTHR39677:SF4">
    <property type="entry name" value="RIBONUCLEASE VAPC6"/>
    <property type="match status" value="1"/>
</dbReference>
<dbReference type="EMBL" id="CP007264">
    <property type="protein sequence ID" value="AHL22111.1"/>
    <property type="molecule type" value="Genomic_DNA"/>
</dbReference>
<sequence length="150" mass="17066">MDRVMIDSNVILKHLFGEWNISELLALTEPYYNDIVYSEVLYLIIRNETGERPFTLKKKPELVVKSSPALKPALRLFEVLNYSPISEHTLWEAEGLIESYGLLPGDAIILANCIEMGLDALLTWDSDILRLNGEIPKCRITTPAEYLQSL</sequence>
<dbReference type="Proteomes" id="UP000019434">
    <property type="component" value="Chromosome"/>
</dbReference>
<dbReference type="eggNOG" id="arCOG00710">
    <property type="taxonomic scope" value="Archaea"/>
</dbReference>
<accession>W8P058</accession>
<dbReference type="GeneID" id="24957942"/>
<dbReference type="STRING" id="195522.BD01_0486"/>
<dbReference type="SUPFAM" id="SSF88723">
    <property type="entry name" value="PIN domain-like"/>
    <property type="match status" value="1"/>
</dbReference>
<dbReference type="OrthoDB" id="89086at2157"/>
<protein>
    <submittedName>
        <fullName evidence="2">Putative nucleic acid-binding protein, contains PIN domain</fullName>
    </submittedName>
</protein>
<dbReference type="AlphaFoldDB" id="W8P058"/>
<evidence type="ECO:0000313" key="3">
    <source>
        <dbReference type="Proteomes" id="UP000019434"/>
    </source>
</evidence>
<feature type="domain" description="PIN" evidence="1">
    <location>
        <begin position="2"/>
        <end position="130"/>
    </location>
</feature>
<dbReference type="InterPro" id="IPR029060">
    <property type="entry name" value="PIN-like_dom_sf"/>
</dbReference>
<keyword evidence="3" id="KW-1185">Reference proteome</keyword>
<reference evidence="2 3" key="1">
    <citation type="submission" date="2014-02" db="EMBL/GenBank/DDBJ databases">
        <title>Genome Sequence of an Hyperthermophilic Archaeon, Thermococcus nautili 30-1, producing viral vesicles.</title>
        <authorList>
            <person name="Oberto J."/>
            <person name="Gaudin M."/>
            <person name="Cossu M."/>
            <person name="Gorlas A."/>
            <person name="Slesarev A."/>
            <person name="Marguet E."/>
            <person name="Forterre P."/>
        </authorList>
    </citation>
    <scope>NUCLEOTIDE SEQUENCE [LARGE SCALE GENOMIC DNA]</scope>
    <source>
        <strain evidence="2 3">30-1</strain>
    </source>
</reference>